<dbReference type="RefSeq" id="XP_065987424.1">
    <property type="nucleotide sequence ID" value="XM_066131284.1"/>
</dbReference>
<accession>A0A7D5YXP1</accession>
<dbReference type="KEGG" id="mbrn:90968086"/>
<proteinExistence type="predicted"/>
<evidence type="ECO:0000313" key="1">
    <source>
        <dbReference type="EMBL" id="QLI72241.1"/>
    </source>
</evidence>
<evidence type="ECO:0000313" key="2">
    <source>
        <dbReference type="Proteomes" id="UP000510686"/>
    </source>
</evidence>
<protein>
    <submittedName>
        <fullName evidence="1">Uncharacterized protein</fullName>
    </submittedName>
</protein>
<dbReference type="AlphaFoldDB" id="A0A7D5YXP1"/>
<dbReference type="GeneID" id="90968086"/>
<dbReference type="Proteomes" id="UP000510686">
    <property type="component" value="Chromosome 5"/>
</dbReference>
<keyword evidence="2" id="KW-1185">Reference proteome</keyword>
<reference evidence="1 2" key="1">
    <citation type="submission" date="2020-07" db="EMBL/GenBank/DDBJ databases">
        <title>Telomere length de novo assembly of all 7 chromosomes of the fungus, Metarhizium brunneum, using a novel assembly pipeline.</title>
        <authorList>
            <person name="Saud z."/>
            <person name="Kortsinoglou A."/>
            <person name="Kouvelis V.N."/>
            <person name="Butt T.M."/>
        </authorList>
    </citation>
    <scope>NUCLEOTIDE SEQUENCE [LARGE SCALE GENOMIC DNA]</scope>
    <source>
        <strain evidence="1 2">4556</strain>
    </source>
</reference>
<sequence length="78" mass="8658">MHTAPFAIRDFLMMAGYIVIRKEHQQSASARNITGQFLHRRALRPLAASHQQDANTKPPTPGDVVLVPFTIGALSHVR</sequence>
<dbReference type="EMBL" id="CP058936">
    <property type="protein sequence ID" value="QLI72241.1"/>
    <property type="molecule type" value="Genomic_DNA"/>
</dbReference>
<name>A0A7D5YXP1_9HYPO</name>
<organism evidence="1 2">
    <name type="scientific">Metarhizium brunneum</name>
    <dbReference type="NCBI Taxonomy" id="500148"/>
    <lineage>
        <taxon>Eukaryota</taxon>
        <taxon>Fungi</taxon>
        <taxon>Dikarya</taxon>
        <taxon>Ascomycota</taxon>
        <taxon>Pezizomycotina</taxon>
        <taxon>Sordariomycetes</taxon>
        <taxon>Hypocreomycetidae</taxon>
        <taxon>Hypocreales</taxon>
        <taxon>Clavicipitaceae</taxon>
        <taxon>Metarhizium</taxon>
    </lineage>
</organism>
<gene>
    <name evidence="1" type="ORF">G6M90_00g086250</name>
</gene>